<keyword evidence="2" id="KW-1185">Reference proteome</keyword>
<proteinExistence type="predicted"/>
<feature type="non-terminal residue" evidence="1">
    <location>
        <position position="93"/>
    </location>
</feature>
<name>A0AAW0CTE7_9AGAR</name>
<comment type="caution">
    <text evidence="1">The sequence shown here is derived from an EMBL/GenBank/DDBJ whole genome shotgun (WGS) entry which is preliminary data.</text>
</comment>
<reference evidence="1 2" key="1">
    <citation type="journal article" date="2024" name="J Genomics">
        <title>Draft genome sequencing and assembly of Favolaschia claudopus CIRM-BRFM 2984 isolated from oak limbs.</title>
        <authorList>
            <person name="Navarro D."/>
            <person name="Drula E."/>
            <person name="Chaduli D."/>
            <person name="Cazenave R."/>
            <person name="Ahrendt S."/>
            <person name="Wang J."/>
            <person name="Lipzen A."/>
            <person name="Daum C."/>
            <person name="Barry K."/>
            <person name="Grigoriev I.V."/>
            <person name="Favel A."/>
            <person name="Rosso M.N."/>
            <person name="Martin F."/>
        </authorList>
    </citation>
    <scope>NUCLEOTIDE SEQUENCE [LARGE SCALE GENOMIC DNA]</scope>
    <source>
        <strain evidence="1 2">CIRM-BRFM 2984</strain>
    </source>
</reference>
<dbReference type="EMBL" id="JAWWNJ010000013">
    <property type="protein sequence ID" value="KAK7042280.1"/>
    <property type="molecule type" value="Genomic_DNA"/>
</dbReference>
<sequence length="93" mass="10220">MQRPMLPLSELALDNDFSKGATYPNASSRRWNLSIAPTLCWTSSSAYNDTPQLGLVSRTFMPVGTAVQHIFQVDNDEEGNVTQTQIMSVNASV</sequence>
<accession>A0AAW0CTE7</accession>
<evidence type="ECO:0000313" key="1">
    <source>
        <dbReference type="EMBL" id="KAK7042280.1"/>
    </source>
</evidence>
<organism evidence="1 2">
    <name type="scientific">Favolaschia claudopus</name>
    <dbReference type="NCBI Taxonomy" id="2862362"/>
    <lineage>
        <taxon>Eukaryota</taxon>
        <taxon>Fungi</taxon>
        <taxon>Dikarya</taxon>
        <taxon>Basidiomycota</taxon>
        <taxon>Agaricomycotina</taxon>
        <taxon>Agaricomycetes</taxon>
        <taxon>Agaricomycetidae</taxon>
        <taxon>Agaricales</taxon>
        <taxon>Marasmiineae</taxon>
        <taxon>Mycenaceae</taxon>
        <taxon>Favolaschia</taxon>
    </lineage>
</organism>
<protein>
    <submittedName>
        <fullName evidence="1">Uncharacterized protein</fullName>
    </submittedName>
</protein>
<evidence type="ECO:0000313" key="2">
    <source>
        <dbReference type="Proteomes" id="UP001362999"/>
    </source>
</evidence>
<gene>
    <name evidence="1" type="ORF">R3P38DRAFT_2889503</name>
</gene>
<dbReference type="Proteomes" id="UP001362999">
    <property type="component" value="Unassembled WGS sequence"/>
</dbReference>
<dbReference type="AlphaFoldDB" id="A0AAW0CTE7"/>